<evidence type="ECO:0000259" key="1">
    <source>
        <dbReference type="Pfam" id="PF03781"/>
    </source>
</evidence>
<keyword evidence="2" id="KW-0418">Kinase</keyword>
<dbReference type="EMBL" id="CP036281">
    <property type="protein sequence ID" value="QDU80679.1"/>
    <property type="molecule type" value="Genomic_DNA"/>
</dbReference>
<keyword evidence="3" id="KW-1185">Reference proteome</keyword>
<dbReference type="InterPro" id="IPR042095">
    <property type="entry name" value="SUMF_sf"/>
</dbReference>
<accession>A0A518CN83</accession>
<organism evidence="2 3">
    <name type="scientific">Polystyrenella longa</name>
    <dbReference type="NCBI Taxonomy" id="2528007"/>
    <lineage>
        <taxon>Bacteria</taxon>
        <taxon>Pseudomonadati</taxon>
        <taxon>Planctomycetota</taxon>
        <taxon>Planctomycetia</taxon>
        <taxon>Planctomycetales</taxon>
        <taxon>Planctomycetaceae</taxon>
        <taxon>Polystyrenella</taxon>
    </lineage>
</organism>
<name>A0A518CN83_9PLAN</name>
<gene>
    <name evidence="2" type="primary">pkn1_2</name>
    <name evidence="2" type="ORF">Pla110_24110</name>
</gene>
<evidence type="ECO:0000313" key="2">
    <source>
        <dbReference type="EMBL" id="QDU80679.1"/>
    </source>
</evidence>
<dbReference type="Proteomes" id="UP000317178">
    <property type="component" value="Chromosome"/>
</dbReference>
<dbReference type="Pfam" id="PF03781">
    <property type="entry name" value="FGE-sulfatase"/>
    <property type="match status" value="1"/>
</dbReference>
<dbReference type="RefSeq" id="WP_197440149.1">
    <property type="nucleotide sequence ID" value="NZ_CP036281.1"/>
</dbReference>
<dbReference type="PANTHER" id="PTHR23150:SF19">
    <property type="entry name" value="FORMYLGLYCINE-GENERATING ENZYME"/>
    <property type="match status" value="1"/>
</dbReference>
<keyword evidence="2" id="KW-0808">Transferase</keyword>
<dbReference type="InterPro" id="IPR005532">
    <property type="entry name" value="SUMF_dom"/>
</dbReference>
<sequence length="358" mass="40176">MIKAHLLKLFVLSAVVAAGSLVWINLNAASVTPVEPPEGMVMIPAGTFLMGNNTGPPQMKDMPSHLNDEAPAHLVELDGFWMDQTEVTNAQFAKFVQATGYQTIAERKPKREDFIGRIPDVSIIPEENLQAGSICFNSSVDPATLQKSNPLWPYQIWDYVHGANWRHPQGPESTIEDKMDHPVVHVSWEDAQAYCKWAGKRLPTEAEWEYAARGGLSEKRYPWGDEQVPDGEWSINIWQGVFPETNRLEDGFQTTAPVKSFSPNGYGLYDISGNVWEWCHDNYTPDYYGKSSRKNPQGPASSYDPMEENIPKRVQRGGSFMCSDTYCWGYRVSARMKGDPTSGAFHTGFRCVQSVTIE</sequence>
<dbReference type="SUPFAM" id="SSF56436">
    <property type="entry name" value="C-type lectin-like"/>
    <property type="match status" value="1"/>
</dbReference>
<dbReference type="Gene3D" id="3.90.1580.10">
    <property type="entry name" value="paralog of FGE (formylglycine-generating enzyme)"/>
    <property type="match status" value="1"/>
</dbReference>
<dbReference type="GO" id="GO:0004674">
    <property type="term" value="F:protein serine/threonine kinase activity"/>
    <property type="evidence" value="ECO:0007669"/>
    <property type="project" value="UniProtKB-EC"/>
</dbReference>
<dbReference type="InterPro" id="IPR051043">
    <property type="entry name" value="Sulfatase_Mod_Factor_Kinase"/>
</dbReference>
<evidence type="ECO:0000313" key="3">
    <source>
        <dbReference type="Proteomes" id="UP000317178"/>
    </source>
</evidence>
<dbReference type="EC" id="2.7.11.1" evidence="2"/>
<reference evidence="2 3" key="1">
    <citation type="submission" date="2019-02" db="EMBL/GenBank/DDBJ databases">
        <title>Deep-cultivation of Planctomycetes and their phenomic and genomic characterization uncovers novel biology.</title>
        <authorList>
            <person name="Wiegand S."/>
            <person name="Jogler M."/>
            <person name="Boedeker C."/>
            <person name="Pinto D."/>
            <person name="Vollmers J."/>
            <person name="Rivas-Marin E."/>
            <person name="Kohn T."/>
            <person name="Peeters S.H."/>
            <person name="Heuer A."/>
            <person name="Rast P."/>
            <person name="Oberbeckmann S."/>
            <person name="Bunk B."/>
            <person name="Jeske O."/>
            <person name="Meyerdierks A."/>
            <person name="Storesund J.E."/>
            <person name="Kallscheuer N."/>
            <person name="Luecker S."/>
            <person name="Lage O.M."/>
            <person name="Pohl T."/>
            <person name="Merkel B.J."/>
            <person name="Hornburger P."/>
            <person name="Mueller R.-W."/>
            <person name="Bruemmer F."/>
            <person name="Labrenz M."/>
            <person name="Spormann A.M."/>
            <person name="Op den Camp H."/>
            <person name="Overmann J."/>
            <person name="Amann R."/>
            <person name="Jetten M.S.M."/>
            <person name="Mascher T."/>
            <person name="Medema M.H."/>
            <person name="Devos D.P."/>
            <person name="Kaster A.-K."/>
            <person name="Ovreas L."/>
            <person name="Rohde M."/>
            <person name="Galperin M.Y."/>
            <person name="Jogler C."/>
        </authorList>
    </citation>
    <scope>NUCLEOTIDE SEQUENCE [LARGE SCALE GENOMIC DNA]</scope>
    <source>
        <strain evidence="2 3">Pla110</strain>
    </source>
</reference>
<feature type="domain" description="Sulfatase-modifying factor enzyme-like" evidence="1">
    <location>
        <begin position="38"/>
        <end position="352"/>
    </location>
</feature>
<protein>
    <submittedName>
        <fullName evidence="2">Serine/threonine-protein kinase pkn1</fullName>
        <ecNumber evidence="2">2.7.11.1</ecNumber>
    </submittedName>
</protein>
<dbReference type="PANTHER" id="PTHR23150">
    <property type="entry name" value="SULFATASE MODIFYING FACTOR 1, 2"/>
    <property type="match status" value="1"/>
</dbReference>
<proteinExistence type="predicted"/>
<dbReference type="GO" id="GO:0120147">
    <property type="term" value="F:formylglycine-generating oxidase activity"/>
    <property type="evidence" value="ECO:0007669"/>
    <property type="project" value="TreeGrafter"/>
</dbReference>
<dbReference type="AlphaFoldDB" id="A0A518CN83"/>
<dbReference type="InterPro" id="IPR016187">
    <property type="entry name" value="CTDL_fold"/>
</dbReference>
<dbReference type="KEGG" id="plon:Pla110_24110"/>